<evidence type="ECO:0000256" key="1">
    <source>
        <dbReference type="SAM" id="MobiDB-lite"/>
    </source>
</evidence>
<gene>
    <name evidence="2" type="ORF">CCUS01_00244</name>
</gene>
<keyword evidence="3" id="KW-1185">Reference proteome</keyword>
<name>A0AAI9YE92_9PEZI</name>
<reference evidence="2" key="1">
    <citation type="submission" date="2016-11" db="EMBL/GenBank/DDBJ databases">
        <title>The genome sequence of Colletotrichum cuscutae.</title>
        <authorList>
            <person name="Baroncelli R."/>
        </authorList>
    </citation>
    <scope>NUCLEOTIDE SEQUENCE</scope>
    <source>
        <strain evidence="2">IMI 304802</strain>
    </source>
</reference>
<accession>A0AAI9YE92</accession>
<proteinExistence type="predicted"/>
<dbReference type="AlphaFoldDB" id="A0AAI9YE92"/>
<sequence length="62" mass="6769">MRMDYSRLLSPKFNLSLIAADFSGSTARDALSPTGHPPPSSFTRRTKKAVHATSPFPDVFTS</sequence>
<evidence type="ECO:0000313" key="3">
    <source>
        <dbReference type="Proteomes" id="UP001239213"/>
    </source>
</evidence>
<protein>
    <submittedName>
        <fullName evidence="2">Uncharacterized protein</fullName>
    </submittedName>
</protein>
<evidence type="ECO:0000313" key="2">
    <source>
        <dbReference type="EMBL" id="KAK1499519.1"/>
    </source>
</evidence>
<comment type="caution">
    <text evidence="2">The sequence shown here is derived from an EMBL/GenBank/DDBJ whole genome shotgun (WGS) entry which is preliminary data.</text>
</comment>
<organism evidence="2 3">
    <name type="scientific">Colletotrichum cuscutae</name>
    <dbReference type="NCBI Taxonomy" id="1209917"/>
    <lineage>
        <taxon>Eukaryota</taxon>
        <taxon>Fungi</taxon>
        <taxon>Dikarya</taxon>
        <taxon>Ascomycota</taxon>
        <taxon>Pezizomycotina</taxon>
        <taxon>Sordariomycetes</taxon>
        <taxon>Hypocreomycetidae</taxon>
        <taxon>Glomerellales</taxon>
        <taxon>Glomerellaceae</taxon>
        <taxon>Colletotrichum</taxon>
        <taxon>Colletotrichum acutatum species complex</taxon>
    </lineage>
</organism>
<dbReference type="EMBL" id="MPDP01000001">
    <property type="protein sequence ID" value="KAK1499519.1"/>
    <property type="molecule type" value="Genomic_DNA"/>
</dbReference>
<dbReference type="Proteomes" id="UP001239213">
    <property type="component" value="Unassembled WGS sequence"/>
</dbReference>
<feature type="region of interest" description="Disordered" evidence="1">
    <location>
        <begin position="26"/>
        <end position="62"/>
    </location>
</feature>